<dbReference type="PANTHER" id="PTHR43133">
    <property type="entry name" value="RNA POLYMERASE ECF-TYPE SIGMA FACTO"/>
    <property type="match status" value="1"/>
</dbReference>
<dbReference type="RefSeq" id="WP_221919728.1">
    <property type="nucleotide sequence ID" value="NZ_CP173660.1"/>
</dbReference>
<name>A0ABS7L7L7_9FIRM</name>
<dbReference type="EMBL" id="VIRV01000007">
    <property type="protein sequence ID" value="MBY0758777.1"/>
    <property type="molecule type" value="Genomic_DNA"/>
</dbReference>
<comment type="caution">
    <text evidence="6">The sequence shown here is derived from an EMBL/GenBank/DDBJ whole genome shotgun (WGS) entry which is preliminary data.</text>
</comment>
<comment type="similarity">
    <text evidence="1">Belongs to the sigma-70 factor family. ECF subfamily.</text>
</comment>
<dbReference type="InterPro" id="IPR039425">
    <property type="entry name" value="RNA_pol_sigma-70-like"/>
</dbReference>
<evidence type="ECO:0000256" key="4">
    <source>
        <dbReference type="ARBA" id="ARBA00023163"/>
    </source>
</evidence>
<keyword evidence="2" id="KW-0805">Transcription regulation</keyword>
<dbReference type="PANTHER" id="PTHR43133:SF46">
    <property type="entry name" value="RNA POLYMERASE SIGMA-70 FACTOR ECF SUBFAMILY"/>
    <property type="match status" value="1"/>
</dbReference>
<feature type="domain" description="RNA polymerase sigma-70 region 2" evidence="5">
    <location>
        <begin position="9"/>
        <end position="73"/>
    </location>
</feature>
<evidence type="ECO:0000313" key="7">
    <source>
        <dbReference type="Proteomes" id="UP000779049"/>
    </source>
</evidence>
<dbReference type="InterPro" id="IPR036388">
    <property type="entry name" value="WH-like_DNA-bd_sf"/>
</dbReference>
<keyword evidence="4" id="KW-0804">Transcription</keyword>
<reference evidence="6 7" key="1">
    <citation type="journal article" date="2020" name="New Microbes New Infect">
        <title>Sellimonas caecigallum sp. nov., description and genome sequence of a new member of the Sellimonas genus isolated from the cecum of feral chicken.</title>
        <authorList>
            <person name="Wongkuna S."/>
            <person name="Ghimire S."/>
            <person name="Antony L."/>
            <person name="Chankhamhaengdecha S."/>
            <person name="Janvilisri T."/>
            <person name="Scaria J."/>
        </authorList>
    </citation>
    <scope>NUCLEOTIDE SEQUENCE [LARGE SCALE GENOMIC DNA]</scope>
    <source>
        <strain evidence="6 7">SW451</strain>
    </source>
</reference>
<protein>
    <submittedName>
        <fullName evidence="6">Sigma-70 family RNA polymerase sigma factor</fullName>
    </submittedName>
</protein>
<dbReference type="SUPFAM" id="SSF88659">
    <property type="entry name" value="Sigma3 and sigma4 domains of RNA polymerase sigma factors"/>
    <property type="match status" value="1"/>
</dbReference>
<organism evidence="6 7">
    <name type="scientific">Sellimonas caecigallum</name>
    <dbReference type="NCBI Taxonomy" id="2592333"/>
    <lineage>
        <taxon>Bacteria</taxon>
        <taxon>Bacillati</taxon>
        <taxon>Bacillota</taxon>
        <taxon>Clostridia</taxon>
        <taxon>Lachnospirales</taxon>
        <taxon>Lachnospiraceae</taxon>
        <taxon>Sellimonas</taxon>
    </lineage>
</organism>
<sequence>MNEIRFNDIYKNYVDLALKTAVYYCKDKTAAEDIVQLAFAKLYVNYDEIRNKEAIGAWLITTIRYLAFSQGRKMNREIPTEDCQLRMHMNENTVDAEEVIFMEERRKQTEIFTEDLLKAVYEHNPRWYDAVLKAYVLDMPQKTIADEMGIRLEAFQSILFRARKWIIRKYETQYRKIE</sequence>
<dbReference type="Pfam" id="PF04542">
    <property type="entry name" value="Sigma70_r2"/>
    <property type="match status" value="1"/>
</dbReference>
<accession>A0ABS7L7L7</accession>
<evidence type="ECO:0000256" key="3">
    <source>
        <dbReference type="ARBA" id="ARBA00023082"/>
    </source>
</evidence>
<dbReference type="InterPro" id="IPR007627">
    <property type="entry name" value="RNA_pol_sigma70_r2"/>
</dbReference>
<dbReference type="NCBIfam" id="TIGR02937">
    <property type="entry name" value="sigma70-ECF"/>
    <property type="match status" value="1"/>
</dbReference>
<dbReference type="Proteomes" id="UP000779049">
    <property type="component" value="Unassembled WGS sequence"/>
</dbReference>
<evidence type="ECO:0000259" key="5">
    <source>
        <dbReference type="Pfam" id="PF04542"/>
    </source>
</evidence>
<dbReference type="InterPro" id="IPR013324">
    <property type="entry name" value="RNA_pol_sigma_r3/r4-like"/>
</dbReference>
<gene>
    <name evidence="6" type="ORF">FLB61_06715</name>
</gene>
<evidence type="ECO:0000256" key="2">
    <source>
        <dbReference type="ARBA" id="ARBA00023015"/>
    </source>
</evidence>
<dbReference type="Gene3D" id="1.10.1740.10">
    <property type="match status" value="1"/>
</dbReference>
<keyword evidence="3" id="KW-0731">Sigma factor</keyword>
<evidence type="ECO:0000256" key="1">
    <source>
        <dbReference type="ARBA" id="ARBA00010641"/>
    </source>
</evidence>
<dbReference type="SUPFAM" id="SSF88946">
    <property type="entry name" value="Sigma2 domain of RNA polymerase sigma factors"/>
    <property type="match status" value="1"/>
</dbReference>
<dbReference type="InterPro" id="IPR013325">
    <property type="entry name" value="RNA_pol_sigma_r2"/>
</dbReference>
<keyword evidence="7" id="KW-1185">Reference proteome</keyword>
<proteinExistence type="inferred from homology"/>
<dbReference type="InterPro" id="IPR014284">
    <property type="entry name" value="RNA_pol_sigma-70_dom"/>
</dbReference>
<evidence type="ECO:0000313" key="6">
    <source>
        <dbReference type="EMBL" id="MBY0758777.1"/>
    </source>
</evidence>
<dbReference type="Gene3D" id="1.10.10.10">
    <property type="entry name" value="Winged helix-like DNA-binding domain superfamily/Winged helix DNA-binding domain"/>
    <property type="match status" value="1"/>
</dbReference>